<comment type="caution">
    <text evidence="5">The sequence shown here is derived from an EMBL/GenBank/DDBJ whole genome shotgun (WGS) entry which is preliminary data.</text>
</comment>
<feature type="repeat" description="ANK" evidence="3">
    <location>
        <begin position="534"/>
        <end position="566"/>
    </location>
</feature>
<dbReference type="SUPFAM" id="SSF48403">
    <property type="entry name" value="Ankyrin repeat"/>
    <property type="match status" value="3"/>
</dbReference>
<dbReference type="Pfam" id="PF00023">
    <property type="entry name" value="Ank"/>
    <property type="match status" value="2"/>
</dbReference>
<evidence type="ECO:0000256" key="3">
    <source>
        <dbReference type="PROSITE-ProRule" id="PRU00023"/>
    </source>
</evidence>
<dbReference type="SMART" id="SM00248">
    <property type="entry name" value="ANK"/>
    <property type="match status" value="12"/>
</dbReference>
<dbReference type="Proteomes" id="UP000664169">
    <property type="component" value="Unassembled WGS sequence"/>
</dbReference>
<feature type="repeat" description="ANK" evidence="3">
    <location>
        <begin position="879"/>
        <end position="911"/>
    </location>
</feature>
<accession>A0A8H3F2N2</accession>
<feature type="repeat" description="ANK" evidence="3">
    <location>
        <begin position="567"/>
        <end position="589"/>
    </location>
</feature>
<gene>
    <name evidence="5" type="ORF">GOMPHAMPRED_008315</name>
</gene>
<keyword evidence="1" id="KW-0677">Repeat</keyword>
<dbReference type="PANTHER" id="PTHR24198">
    <property type="entry name" value="ANKYRIN REPEAT AND PROTEIN KINASE DOMAIN-CONTAINING PROTEIN"/>
    <property type="match status" value="1"/>
</dbReference>
<keyword evidence="2 3" id="KW-0040">ANK repeat</keyword>
<name>A0A8H3F2N2_9LECA</name>
<dbReference type="OrthoDB" id="539213at2759"/>
<keyword evidence="6" id="KW-1185">Reference proteome</keyword>
<evidence type="ECO:0008006" key="7">
    <source>
        <dbReference type="Google" id="ProtNLM"/>
    </source>
</evidence>
<sequence>MALPQLPASHKDFVSYIAKHPKTSLRELVQPFNEYEARLRELFAQSRDHDDTKDPHVNVVPVYAGREDALKIRARKIDNDHESNKYIMPLTAEARKINGSPAVVETLGGFKKNFNLFSESSLADLNWDNVIVAGSAVVTSLLPVSKENKESTRALRTYYHDELAPSSDVDLFLWGLTEEEAVEKIKSIERSVKNSILAETTTIRTKHAVTIVSQYPTRHVQIVLRIYKSISEILTGFDVDCSCFAYDGSQVYGTPRGIAAFLTQCNVIDLSRRSPSYENRLSKYAARGFEIFCSELDRDRIDPTIYDRAFARVQGLARLLVLERLPKESDRESYRDRRRRERARPEVGYNWRRNRGKLRDNFKDKDPQDVAEWVMEEQDDVSNYHSFTIPYGPRYNAKKIEKLVYTKDLLLNAEWNSKRERTVNLHRHPCFVGDAEFIMTDCCTACPEPRSVEEIEVAKEESKKYVSRSIEFIKDDPGRQTIGSFHPLTAEDWTHQAYLENLESLCQAIVDGNFDFVREWCKSFDVKADNRDHTGRTPLHLACQVGSVEAVQILVDAGARIVSRLTDGITALHVACIRGDIDIINILLEQSEANEEIETEKAALRRKQDEQGNATGETSSSSQISGKDANDLDIGTNNSDEEVIDLADEQSDTFSMTQGSFVKIPPTEKTEEVKMDKELEGPDVYDVNVLAWDAPVSPLHLAIICGHTEVIRLLVSKFGADVLLPVKHSSGESESPYAILTLMLAARNTKSSVEMTKILLDLGASPSQSDVNQFSAIHSVALMGNIAAMKVMVEKDLPKAQAALKHIIFDHTRWRNSTTTPLTSVINIKDQEISKELLEAGAPASITYDEWAKAYMASVPTDLRGRRHNKVTAREKFDEVEQPIILAANNNLPEIVELLLNMGVDVNQLDPNGLQSVREAGNSHSYRGGKSLLDIVKAEANVSLPSSQSTPWMQPPILLSQHQYLHNYTKGSYQYWQIQNQYILAEELLKEWQLLKDKSDIDKSRWRKIPEDSAKAQRRRDRYKVLEDRLVASGAKTFKQLHPGLVPPENNNAVTHSSSTQAVETVPKTLSLLVDFEIPSIHDINKEGYIQLFEAVWRGDKEKIKALTTKPDDKGNVLRIVVHDNMGISPLHIAIWRGEYDTADLMLEIAHLQYAPDDKETPKRCYQISSITFADDDSEASVDERDFFVSSELVDQEFTIDDVAKLANQVSSKSQAMDFLSWGGQFWMFASLPGAHSASSLGKTSELNMYPMLDRWNQKHTSIAFFQDHFADKSSRNKVNVLNFAIDTGDINLVRLITKWYNTYVPLTIKPKNRYTVSSHLVPSDKRYLFQAINLGHNDIASELIANFGCGMPIESLMDEARVQDPEAAKYYQGLLVRGKHKKEWAKEANKTADTGNINDPLRTSLLLNAISSDSSNGGLTTIEWCLSDSPQRLLTEWLSQNKDKRVRNLVRANGNPQELVTEWLESRQSLAIHMAVLSHKWKSDKPEKRNEAAEILKYLIRVIPDSLETKNATGHTPLALAFLEKRAQAASILISAGANQTTRDYNGANIIHLALLNSGSWSKENTSELEHCLALVDKSILTSLFVECCSIGPTGMTPLALWLWKLPITGQFGPKPKDTDKFELAVLETLLKYMDDKTLRMVDGGGQMPLHTCVKENFVHLLERFCSNHPELVLLENGMGQTALELCYSIFIQEAVNSINSSPARSFGPYISMPLENKPFQDPFRHYKALTVLKKTQSMVNGNRRILISSLQASEVAKRLADVERKVQKTRTLRYGRRWRDVRPLRDEVEKWIEDNGYNVKRR</sequence>
<dbReference type="Gene3D" id="1.25.40.20">
    <property type="entry name" value="Ankyrin repeat-containing domain"/>
    <property type="match status" value="4"/>
</dbReference>
<dbReference type="EMBL" id="CAJPDQ010000009">
    <property type="protein sequence ID" value="CAF9914867.1"/>
    <property type="molecule type" value="Genomic_DNA"/>
</dbReference>
<organism evidence="5 6">
    <name type="scientific">Gomphillus americanus</name>
    <dbReference type="NCBI Taxonomy" id="1940652"/>
    <lineage>
        <taxon>Eukaryota</taxon>
        <taxon>Fungi</taxon>
        <taxon>Dikarya</taxon>
        <taxon>Ascomycota</taxon>
        <taxon>Pezizomycotina</taxon>
        <taxon>Lecanoromycetes</taxon>
        <taxon>OSLEUM clade</taxon>
        <taxon>Ostropomycetidae</taxon>
        <taxon>Ostropales</taxon>
        <taxon>Graphidaceae</taxon>
        <taxon>Gomphilloideae</taxon>
        <taxon>Gomphillus</taxon>
    </lineage>
</organism>
<feature type="compositionally biased region" description="Polar residues" evidence="4">
    <location>
        <begin position="611"/>
        <end position="625"/>
    </location>
</feature>
<dbReference type="PROSITE" id="PS50088">
    <property type="entry name" value="ANK_REPEAT"/>
    <property type="match status" value="4"/>
</dbReference>
<evidence type="ECO:0000256" key="2">
    <source>
        <dbReference type="ARBA" id="ARBA00023043"/>
    </source>
</evidence>
<evidence type="ECO:0000313" key="5">
    <source>
        <dbReference type="EMBL" id="CAF9914867.1"/>
    </source>
</evidence>
<dbReference type="InterPro" id="IPR036770">
    <property type="entry name" value="Ankyrin_rpt-contain_sf"/>
</dbReference>
<dbReference type="Pfam" id="PF12796">
    <property type="entry name" value="Ank_2"/>
    <property type="match status" value="1"/>
</dbReference>
<feature type="repeat" description="ANK" evidence="3">
    <location>
        <begin position="1514"/>
        <end position="1546"/>
    </location>
</feature>
<dbReference type="PRINTS" id="PR01415">
    <property type="entry name" value="ANKYRIN"/>
</dbReference>
<reference evidence="5" key="1">
    <citation type="submission" date="2021-03" db="EMBL/GenBank/DDBJ databases">
        <authorList>
            <person name="Tagirdzhanova G."/>
        </authorList>
    </citation>
    <scope>NUCLEOTIDE SEQUENCE</scope>
</reference>
<evidence type="ECO:0000256" key="4">
    <source>
        <dbReference type="SAM" id="MobiDB-lite"/>
    </source>
</evidence>
<dbReference type="InterPro" id="IPR002110">
    <property type="entry name" value="Ankyrin_rpt"/>
</dbReference>
<feature type="region of interest" description="Disordered" evidence="4">
    <location>
        <begin position="599"/>
        <end position="637"/>
    </location>
</feature>
<proteinExistence type="predicted"/>
<feature type="compositionally biased region" description="Basic and acidic residues" evidence="4">
    <location>
        <begin position="599"/>
        <end position="610"/>
    </location>
</feature>
<evidence type="ECO:0000256" key="1">
    <source>
        <dbReference type="ARBA" id="ARBA00022737"/>
    </source>
</evidence>
<evidence type="ECO:0000313" key="6">
    <source>
        <dbReference type="Proteomes" id="UP000664169"/>
    </source>
</evidence>
<protein>
    <recommendedName>
        <fullName evidence="7">Ankyrin repeat protein</fullName>
    </recommendedName>
</protein>
<dbReference type="PROSITE" id="PS50297">
    <property type="entry name" value="ANK_REP_REGION"/>
    <property type="match status" value="3"/>
</dbReference>
<dbReference type="PANTHER" id="PTHR24198:SF165">
    <property type="entry name" value="ANKYRIN REPEAT-CONTAINING PROTEIN-RELATED"/>
    <property type="match status" value="1"/>
</dbReference>